<dbReference type="Proteomes" id="UP000236305">
    <property type="component" value="Unassembled WGS sequence"/>
</dbReference>
<dbReference type="EMBL" id="MPSH01000059">
    <property type="protein sequence ID" value="PNH26651.1"/>
    <property type="molecule type" value="Genomic_DNA"/>
</dbReference>
<accession>A0AA44W8H9</accession>
<feature type="compositionally biased region" description="Basic and acidic residues" evidence="1">
    <location>
        <begin position="519"/>
        <end position="531"/>
    </location>
</feature>
<organism evidence="2 3">
    <name type="scientific">Verticillium dahliae</name>
    <name type="common">Verticillium wilt</name>
    <dbReference type="NCBI Taxonomy" id="27337"/>
    <lineage>
        <taxon>Eukaryota</taxon>
        <taxon>Fungi</taxon>
        <taxon>Dikarya</taxon>
        <taxon>Ascomycota</taxon>
        <taxon>Pezizomycotina</taxon>
        <taxon>Sordariomycetes</taxon>
        <taxon>Hypocreomycetidae</taxon>
        <taxon>Glomerellales</taxon>
        <taxon>Plectosphaerellaceae</taxon>
        <taxon>Verticillium</taxon>
    </lineage>
</organism>
<evidence type="ECO:0000313" key="2">
    <source>
        <dbReference type="EMBL" id="PNH26651.1"/>
    </source>
</evidence>
<proteinExistence type="predicted"/>
<feature type="region of interest" description="Disordered" evidence="1">
    <location>
        <begin position="419"/>
        <end position="459"/>
    </location>
</feature>
<feature type="region of interest" description="Disordered" evidence="1">
    <location>
        <begin position="377"/>
        <end position="397"/>
    </location>
</feature>
<sequence>MADTGGQENPLDGLDKRLPENCVEYLLFLVDQNSTDRRKELSKLEELRKNALASAKDVASGYIWQRGEFSLEVKSDQGLAYVHGITDYGDSVEDEWLIVFLLRKLSLVNPNLWIRIFDSDGEFLLIEAANVLPAWLNPEMDRNRAWLHQGKLHIIPLNDKRSNKILSLPDALAFIRSSPKSLVQSDLIDAEAFYRLEKYPEHMATSLHRSLVTIPRKLALALHEVPKAMAPAIEAFYLRDPIALQPFLSASADLHFPPRDLVTVSATFTRVLFAQLRSQRFDLPQPWADLVQRASDDQARRRLDTGAKLACGFDMMVKRLERTDLRAAREVGLLLDDLREDGDAALPTDDEISAWTDAGRDDDDAWLDINYEDFERELDGKSGSGRKQDGAAKSGFGDATAQADLRKLVSRFESFLNDDAAGVDGAGDDDDDEMDRDNDTDSLGSWDDDSEDEDKAVSFDEEAFARMMREMMGLPSTTTEAEGPPAGAPSSSTTSREKATSDQDDQGIRDLAAQFEAELNEHGALKLDPTPDTKLAALKGKGKKEAEAEAPGSDEDESTDGEMDIDYNLAKNLLESFKGQAGMAGPAGNMLAMMGMQLPRDEDFGDDDDDGHAAGANKAEK</sequence>
<dbReference type="PANTHER" id="PTHR13060">
    <property type="entry name" value="SGT1 PROTEIN HSGT1 SUPPRESSOR OF GCR2"/>
    <property type="match status" value="1"/>
</dbReference>
<dbReference type="PANTHER" id="PTHR13060:SF0">
    <property type="entry name" value="PROTEIN ECDYSONELESS HOMOLOG"/>
    <property type="match status" value="1"/>
</dbReference>
<dbReference type="AlphaFoldDB" id="A0AA44W8H9"/>
<comment type="caution">
    <text evidence="2">The sequence shown here is derived from an EMBL/GenBank/DDBJ whole genome shotgun (WGS) entry which is preliminary data.</text>
</comment>
<reference evidence="2 3" key="1">
    <citation type="submission" date="2017-12" db="EMBL/GenBank/DDBJ databases">
        <title>Comparative genomics yields insights into virulence evolution of Verticillium dahliae.</title>
        <authorList>
            <person name="Fan R."/>
            <person name="Armitage A.D."/>
            <person name="Cascant-Lopez E."/>
            <person name="Sobczyk M."/>
            <person name="Cockerton H.M."/>
            <person name="Harrison R.J."/>
        </authorList>
    </citation>
    <scope>NUCLEOTIDE SEQUENCE [LARGE SCALE GENOMIC DNA]</scope>
    <source>
        <strain evidence="2 3">12008</strain>
    </source>
</reference>
<feature type="region of interest" description="Disordered" evidence="1">
    <location>
        <begin position="598"/>
        <end position="621"/>
    </location>
</feature>
<feature type="compositionally biased region" description="Acidic residues" evidence="1">
    <location>
        <begin position="552"/>
        <end position="564"/>
    </location>
</feature>
<evidence type="ECO:0000256" key="1">
    <source>
        <dbReference type="SAM" id="MobiDB-lite"/>
    </source>
</evidence>
<dbReference type="InterPro" id="IPR010770">
    <property type="entry name" value="Ecd"/>
</dbReference>
<dbReference type="GO" id="GO:0005634">
    <property type="term" value="C:nucleus"/>
    <property type="evidence" value="ECO:0007669"/>
    <property type="project" value="TreeGrafter"/>
</dbReference>
<feature type="compositionally biased region" description="Low complexity" evidence="1">
    <location>
        <begin position="477"/>
        <end position="494"/>
    </location>
</feature>
<feature type="compositionally biased region" description="Acidic residues" evidence="1">
    <location>
        <begin position="426"/>
        <end position="454"/>
    </location>
</feature>
<evidence type="ECO:0000313" key="3">
    <source>
        <dbReference type="Proteomes" id="UP000236305"/>
    </source>
</evidence>
<feature type="region of interest" description="Disordered" evidence="1">
    <location>
        <begin position="475"/>
        <end position="564"/>
    </location>
</feature>
<gene>
    <name evidence="2" type="ORF">BJF96_g10026</name>
</gene>
<dbReference type="Pfam" id="PF07093">
    <property type="entry name" value="SGT1"/>
    <property type="match status" value="1"/>
</dbReference>
<protein>
    <submittedName>
        <fullName evidence="2">Uncharacterized protein</fullName>
    </submittedName>
</protein>
<name>A0AA44W8H9_VERDA</name>